<evidence type="ECO:0000256" key="4">
    <source>
        <dbReference type="ARBA" id="ARBA00011049"/>
    </source>
</evidence>
<evidence type="ECO:0000256" key="11">
    <source>
        <dbReference type="ARBA" id="ARBA00025044"/>
    </source>
</evidence>
<name>B8JD68_ANAD2</name>
<proteinExistence type="inferred from homology"/>
<dbReference type="InterPro" id="IPR001172">
    <property type="entry name" value="FliN_T3SS_HrcQb"/>
</dbReference>
<dbReference type="HOGENOM" id="CLU_773449_0_0_7"/>
<evidence type="ECO:0000256" key="5">
    <source>
        <dbReference type="ARBA" id="ARBA00021898"/>
    </source>
</evidence>
<organism evidence="13 14">
    <name type="scientific">Anaeromyxobacter dehalogenans (strain ATCC BAA-258 / DSM 21875 / 2CP-1)</name>
    <dbReference type="NCBI Taxonomy" id="455488"/>
    <lineage>
        <taxon>Bacteria</taxon>
        <taxon>Pseudomonadati</taxon>
        <taxon>Myxococcota</taxon>
        <taxon>Myxococcia</taxon>
        <taxon>Myxococcales</taxon>
        <taxon>Cystobacterineae</taxon>
        <taxon>Anaeromyxobacteraceae</taxon>
        <taxon>Anaeromyxobacter</taxon>
    </lineage>
</organism>
<dbReference type="Pfam" id="PF01052">
    <property type="entry name" value="FliMN_C"/>
    <property type="match status" value="1"/>
</dbReference>
<dbReference type="AlphaFoldDB" id="B8JD68"/>
<dbReference type="PANTHER" id="PTHR30034">
    <property type="entry name" value="FLAGELLAR MOTOR SWITCH PROTEIN FLIM"/>
    <property type="match status" value="1"/>
</dbReference>
<dbReference type="GO" id="GO:0071978">
    <property type="term" value="P:bacterial-type flagellum-dependent swarming motility"/>
    <property type="evidence" value="ECO:0007669"/>
    <property type="project" value="TreeGrafter"/>
</dbReference>
<keyword evidence="9" id="KW-0472">Membrane</keyword>
<dbReference type="GO" id="GO:0050918">
    <property type="term" value="P:positive chemotaxis"/>
    <property type="evidence" value="ECO:0007669"/>
    <property type="project" value="TreeGrafter"/>
</dbReference>
<evidence type="ECO:0000256" key="10">
    <source>
        <dbReference type="ARBA" id="ARBA00023143"/>
    </source>
</evidence>
<dbReference type="SUPFAM" id="SSF101801">
    <property type="entry name" value="Surface presentation of antigens (SPOA)"/>
    <property type="match status" value="1"/>
</dbReference>
<dbReference type="InterPro" id="IPR001543">
    <property type="entry name" value="FliN-like_C"/>
</dbReference>
<keyword evidence="6" id="KW-1003">Cell membrane</keyword>
<dbReference type="Proteomes" id="UP000007089">
    <property type="component" value="Chromosome"/>
</dbReference>
<evidence type="ECO:0000256" key="8">
    <source>
        <dbReference type="ARBA" id="ARBA00022779"/>
    </source>
</evidence>
<dbReference type="InterPro" id="IPR028976">
    <property type="entry name" value="CheC-like_sf"/>
</dbReference>
<keyword evidence="7" id="KW-0145">Chemotaxis</keyword>
<keyword evidence="14" id="KW-1185">Reference proteome</keyword>
<feature type="domain" description="Flagellar motor switch protein FliN-like C-terminal" evidence="12">
    <location>
        <begin position="254"/>
        <end position="319"/>
    </location>
</feature>
<dbReference type="GO" id="GO:0003774">
    <property type="term" value="F:cytoskeletal motor activity"/>
    <property type="evidence" value="ECO:0007669"/>
    <property type="project" value="InterPro"/>
</dbReference>
<gene>
    <name evidence="13" type="ordered locus">A2cp1_0741</name>
</gene>
<evidence type="ECO:0000256" key="7">
    <source>
        <dbReference type="ARBA" id="ARBA00022500"/>
    </source>
</evidence>
<dbReference type="GO" id="GO:0009425">
    <property type="term" value="C:bacterial-type flagellum basal body"/>
    <property type="evidence" value="ECO:0007669"/>
    <property type="project" value="UniProtKB-SubCell"/>
</dbReference>
<evidence type="ECO:0000256" key="1">
    <source>
        <dbReference type="ARBA" id="ARBA00004117"/>
    </source>
</evidence>
<comment type="function">
    <text evidence="11">FliM is one of three proteins (FliG, FliN, FliM) that forms the rotor-mounted switch complex (C ring), located at the base of the basal body. This complex interacts with the CheY and CheZ chemotaxis proteins, in addition to contacting components of the motor that determine the direction of flagellar rotation.</text>
</comment>
<dbReference type="Gene3D" id="2.30.330.10">
    <property type="entry name" value="SpoA-like"/>
    <property type="match status" value="2"/>
</dbReference>
<keyword evidence="8" id="KW-0283">Flagellar rotation</keyword>
<dbReference type="PANTHER" id="PTHR30034:SF6">
    <property type="entry name" value="YOP PROTEINS TRANSLOCATION PROTEIN Q"/>
    <property type="match status" value="1"/>
</dbReference>
<dbReference type="RefSeq" id="WP_012632122.1">
    <property type="nucleotide sequence ID" value="NC_011891.1"/>
</dbReference>
<accession>B8JD68</accession>
<evidence type="ECO:0000313" key="13">
    <source>
        <dbReference type="EMBL" id="ACL64096.1"/>
    </source>
</evidence>
<comment type="subcellular location">
    <subcellularLocation>
        <location evidence="1">Bacterial flagellum basal body</location>
    </subcellularLocation>
    <subcellularLocation>
        <location evidence="2">Cell membrane</location>
        <topology evidence="2">Peripheral membrane protein</topology>
    </subcellularLocation>
</comment>
<evidence type="ECO:0000256" key="6">
    <source>
        <dbReference type="ARBA" id="ARBA00022475"/>
    </source>
</evidence>
<protein>
    <recommendedName>
        <fullName evidence="5">Flagellar motor switch protein FliM</fullName>
    </recommendedName>
</protein>
<keyword evidence="10" id="KW-0975">Bacterial flagellum</keyword>
<evidence type="ECO:0000313" key="14">
    <source>
        <dbReference type="Proteomes" id="UP000007089"/>
    </source>
</evidence>
<dbReference type="KEGG" id="acp:A2cp1_0741"/>
<reference evidence="13" key="1">
    <citation type="submission" date="2009-01" db="EMBL/GenBank/DDBJ databases">
        <title>Complete sequence of Anaeromyxobacter dehalogenans 2CP-1.</title>
        <authorList>
            <consortium name="US DOE Joint Genome Institute"/>
            <person name="Lucas S."/>
            <person name="Copeland A."/>
            <person name="Lapidus A."/>
            <person name="Glavina del Rio T."/>
            <person name="Dalin E."/>
            <person name="Tice H."/>
            <person name="Bruce D."/>
            <person name="Goodwin L."/>
            <person name="Pitluck S."/>
            <person name="Saunders E."/>
            <person name="Brettin T."/>
            <person name="Detter J.C."/>
            <person name="Han C."/>
            <person name="Larimer F."/>
            <person name="Land M."/>
            <person name="Hauser L."/>
            <person name="Kyrpides N."/>
            <person name="Ovchinnikova G."/>
            <person name="Beliaev A.S."/>
            <person name="Richardson P."/>
        </authorList>
    </citation>
    <scope>NUCLEOTIDE SEQUENCE</scope>
    <source>
        <strain evidence="13">2CP-1</strain>
    </source>
</reference>
<dbReference type="GO" id="GO:0005886">
    <property type="term" value="C:plasma membrane"/>
    <property type="evidence" value="ECO:0007669"/>
    <property type="project" value="UniProtKB-SubCell"/>
</dbReference>
<dbReference type="InterPro" id="IPR036429">
    <property type="entry name" value="SpoA-like_sf"/>
</dbReference>
<evidence type="ECO:0000256" key="2">
    <source>
        <dbReference type="ARBA" id="ARBA00004202"/>
    </source>
</evidence>
<comment type="similarity">
    <text evidence="3">Belongs to the FliN/MopA/SpaO family.</text>
</comment>
<comment type="similarity">
    <text evidence="4">Belongs to the FliM family.</text>
</comment>
<evidence type="ECO:0000259" key="12">
    <source>
        <dbReference type="Pfam" id="PF01052"/>
    </source>
</evidence>
<dbReference type="Gene3D" id="3.40.1550.10">
    <property type="entry name" value="CheC-like"/>
    <property type="match status" value="1"/>
</dbReference>
<evidence type="ECO:0000256" key="9">
    <source>
        <dbReference type="ARBA" id="ARBA00023136"/>
    </source>
</evidence>
<evidence type="ECO:0000256" key="3">
    <source>
        <dbReference type="ARBA" id="ARBA00009226"/>
    </source>
</evidence>
<dbReference type="EMBL" id="CP001359">
    <property type="protein sequence ID" value="ACL64096.1"/>
    <property type="molecule type" value="Genomic_DNA"/>
</dbReference>
<dbReference type="PRINTS" id="PR00956">
    <property type="entry name" value="FLGMOTORFLIN"/>
</dbReference>
<sequence>MALPFVLPAVSRGHAELTSAARRLGAEVAEAAAASLSALVGAEVSVAGRAVPGRAWPRPAVARIALDLPALPGTAILEVEPALVVRVVDRMAGGDGAPAPAASLTPVEVTALELLALAALDGACGVAELEERLSPRLARADAEPAGALAVELEVTAGPARGRARLLLPPAAVRALRGPAELDRQLPMPGSVRRGRAALTAAELDALEPGDVLVVDPPADGRDALVLPGGLRALGRIDGEGFHVEETEMAERHAQLPVTLEVELARVDVPLAEVARLEPGSVLALNLDRRGLVTLRLGERAIARGELVDVEGAVGVRILSLEVAP</sequence>